<evidence type="ECO:0000259" key="1">
    <source>
        <dbReference type="PROSITE" id="PS50206"/>
    </source>
</evidence>
<evidence type="ECO:0000259" key="2">
    <source>
        <dbReference type="PROSITE" id="PS51352"/>
    </source>
</evidence>
<dbReference type="Pfam" id="PF00085">
    <property type="entry name" value="Thioredoxin"/>
    <property type="match status" value="1"/>
</dbReference>
<protein>
    <submittedName>
        <fullName evidence="3">Thioredoxin</fullName>
    </submittedName>
</protein>
<dbReference type="SUPFAM" id="SSF52833">
    <property type="entry name" value="Thioredoxin-like"/>
    <property type="match status" value="1"/>
</dbReference>
<dbReference type="SMART" id="SM00450">
    <property type="entry name" value="RHOD"/>
    <property type="match status" value="1"/>
</dbReference>
<dbReference type="AlphaFoldDB" id="A0A328YTP9"/>
<dbReference type="InterPro" id="IPR013766">
    <property type="entry name" value="Thioredoxin_domain"/>
</dbReference>
<evidence type="ECO:0000313" key="4">
    <source>
        <dbReference type="Proteomes" id="UP000248840"/>
    </source>
</evidence>
<dbReference type="GO" id="GO:0045454">
    <property type="term" value="P:cell redox homeostasis"/>
    <property type="evidence" value="ECO:0007669"/>
    <property type="project" value="TreeGrafter"/>
</dbReference>
<organism evidence="3 4">
    <name type="scientific">Flavobacterium aciduliphilum</name>
    <dbReference type="NCBI Taxonomy" id="1101402"/>
    <lineage>
        <taxon>Bacteria</taxon>
        <taxon>Pseudomonadati</taxon>
        <taxon>Bacteroidota</taxon>
        <taxon>Flavobacteriia</taxon>
        <taxon>Flavobacteriales</taxon>
        <taxon>Flavobacteriaceae</taxon>
        <taxon>Flavobacterium</taxon>
    </lineage>
</organism>
<dbReference type="PANTHER" id="PTHR45663">
    <property type="entry name" value="GEO12009P1"/>
    <property type="match status" value="1"/>
</dbReference>
<dbReference type="RefSeq" id="WP_112111940.1">
    <property type="nucleotide sequence ID" value="NZ_QLSZ01000001.1"/>
</dbReference>
<dbReference type="GO" id="GO:0005829">
    <property type="term" value="C:cytosol"/>
    <property type="evidence" value="ECO:0007669"/>
    <property type="project" value="TreeGrafter"/>
</dbReference>
<dbReference type="GO" id="GO:0015035">
    <property type="term" value="F:protein-disulfide reductase activity"/>
    <property type="evidence" value="ECO:0007669"/>
    <property type="project" value="TreeGrafter"/>
</dbReference>
<dbReference type="PRINTS" id="PR00421">
    <property type="entry name" value="THIOREDOXIN"/>
</dbReference>
<dbReference type="InterPro" id="IPR001763">
    <property type="entry name" value="Rhodanese-like_dom"/>
</dbReference>
<dbReference type="PROSITE" id="PS51352">
    <property type="entry name" value="THIOREDOXIN_2"/>
    <property type="match status" value="1"/>
</dbReference>
<dbReference type="PROSITE" id="PS51257">
    <property type="entry name" value="PROKAR_LIPOPROTEIN"/>
    <property type="match status" value="1"/>
</dbReference>
<reference evidence="3 4" key="1">
    <citation type="submission" date="2018-06" db="EMBL/GenBank/DDBJ databases">
        <title>Genomic Encyclopedia of Archaeal and Bacterial Type Strains, Phase II (KMG-II): from individual species to whole genera.</title>
        <authorList>
            <person name="Goeker M."/>
        </authorList>
    </citation>
    <scope>NUCLEOTIDE SEQUENCE [LARGE SCALE GENOMIC DNA]</scope>
    <source>
        <strain evidence="3 4">DSM 25663</strain>
    </source>
</reference>
<gene>
    <name evidence="3" type="ORF">CLV55_101272</name>
</gene>
<name>A0A328YTP9_9FLAO</name>
<feature type="domain" description="Thioredoxin" evidence="2">
    <location>
        <begin position="87"/>
        <end position="240"/>
    </location>
</feature>
<dbReference type="SUPFAM" id="SSF52821">
    <property type="entry name" value="Rhodanese/Cell cycle control phosphatase"/>
    <property type="match status" value="1"/>
</dbReference>
<dbReference type="PANTHER" id="PTHR45663:SF11">
    <property type="entry name" value="GEO12009P1"/>
    <property type="match status" value="1"/>
</dbReference>
<dbReference type="Proteomes" id="UP000248840">
    <property type="component" value="Unassembled WGS sequence"/>
</dbReference>
<dbReference type="Pfam" id="PF00581">
    <property type="entry name" value="Rhodanese"/>
    <property type="match status" value="1"/>
</dbReference>
<dbReference type="InterPro" id="IPR036249">
    <property type="entry name" value="Thioredoxin-like_sf"/>
</dbReference>
<dbReference type="Gene3D" id="3.40.30.10">
    <property type="entry name" value="Glutaredoxin"/>
    <property type="match status" value="1"/>
</dbReference>
<comment type="caution">
    <text evidence="3">The sequence shown here is derived from an EMBL/GenBank/DDBJ whole genome shotgun (WGS) entry which is preliminary data.</text>
</comment>
<feature type="domain" description="Rhodanese" evidence="1">
    <location>
        <begin position="49"/>
        <end position="139"/>
    </location>
</feature>
<dbReference type="CDD" id="cd00158">
    <property type="entry name" value="RHOD"/>
    <property type="match status" value="1"/>
</dbReference>
<dbReference type="InterPro" id="IPR036873">
    <property type="entry name" value="Rhodanese-like_dom_sf"/>
</dbReference>
<dbReference type="OrthoDB" id="9808735at2"/>
<evidence type="ECO:0000313" key="3">
    <source>
        <dbReference type="EMBL" id="RAR75572.1"/>
    </source>
</evidence>
<accession>A0A328YTP9</accession>
<dbReference type="PROSITE" id="PS50206">
    <property type="entry name" value="RHODANESE_3"/>
    <property type="match status" value="1"/>
</dbReference>
<keyword evidence="4" id="KW-1185">Reference proteome</keyword>
<sequence>MKTKITLFFVLSLIFFSCKEKSKDSFTDANTQVISCNLDALSFSNKLKSTNHAQLIDVRTPEEFESNHIPNALNVDYNNPEFENQIAKLDKTKPTFVYCLSGGRSSEAVKLMEQMGFTELYNMEGGMMKWDAMGLNNKQTNASGMSQSDFQKLIQNNNKVLIDFNAKWCGPCQRMAPYLEKLKDELKENLTIISIDVDSNTTLAGSLGIESLPTLLLYENKKVVWKNIGFISEDELRKHI</sequence>
<dbReference type="CDD" id="cd02947">
    <property type="entry name" value="TRX_family"/>
    <property type="match status" value="1"/>
</dbReference>
<proteinExistence type="predicted"/>
<dbReference type="Gene3D" id="3.40.250.10">
    <property type="entry name" value="Rhodanese-like domain"/>
    <property type="match status" value="1"/>
</dbReference>
<dbReference type="EMBL" id="QLSZ01000001">
    <property type="protein sequence ID" value="RAR75572.1"/>
    <property type="molecule type" value="Genomic_DNA"/>
</dbReference>